<evidence type="ECO:0000313" key="2">
    <source>
        <dbReference type="Proteomes" id="UP000812277"/>
    </source>
</evidence>
<keyword evidence="2" id="KW-1185">Reference proteome</keyword>
<dbReference type="Pfam" id="PF14903">
    <property type="entry name" value="WG_beta_rep"/>
    <property type="match status" value="5"/>
</dbReference>
<dbReference type="EMBL" id="JAHZIJ010000010">
    <property type="protein sequence ID" value="MBW7476067.1"/>
    <property type="molecule type" value="Genomic_DNA"/>
</dbReference>
<proteinExistence type="predicted"/>
<protein>
    <submittedName>
        <fullName evidence="1">WG repeat-containing protein</fullName>
    </submittedName>
</protein>
<dbReference type="RefSeq" id="WP_219873309.1">
    <property type="nucleotide sequence ID" value="NZ_JAHZIJ010000010.1"/>
</dbReference>
<dbReference type="PANTHER" id="PTHR37841">
    <property type="entry name" value="GLR2918 PROTEIN"/>
    <property type="match status" value="1"/>
</dbReference>
<sequence length="375" mass="41209">MLEHNAAKARLGYKMKLRTARRRLIMKKLLISSLLALTLLGTSGAASFAAGTSKEIAAAPASQEKLYRIEKDGKFGFINVKGQIIIEPKYSIAVNEQGNPAYVVADGKQIYYDAAGNKLFECPLNQCRYISDGMAVYQKKIMMEDGTYQTRYGYLNVKGEQVTEAIYHHASPFSDGLARVNMGKASGYIDKTGRLVIPYRFSSTTEFSEGRAVVQLQAGGKYAYIDKTGKLITPAIYAHAGPFSDGAALVYVDGKYGYIDGTGKMFITPQFSAAWAFSDGLAAVERNGRTFYINKQGKKVIYFGGGQFVNGLAPASQGQQHGYIDRTGKFVIKPAYMWADSFVGELAKVYLESKTAELGFVEGYINRKGELVWKP</sequence>
<reference evidence="1 2" key="1">
    <citation type="submission" date="2021-07" db="EMBL/GenBank/DDBJ databases">
        <title>Paenibacillus radiodurans sp. nov., isolated from the southeastern edge of Tengger Desert.</title>
        <authorList>
            <person name="Zhang G."/>
        </authorList>
    </citation>
    <scope>NUCLEOTIDE SEQUENCE [LARGE SCALE GENOMIC DNA]</scope>
    <source>
        <strain evidence="1 2">DT7-4</strain>
    </source>
</reference>
<accession>A0ABS7D960</accession>
<dbReference type="SUPFAM" id="SSF69360">
    <property type="entry name" value="Cell wall binding repeat"/>
    <property type="match status" value="2"/>
</dbReference>
<comment type="caution">
    <text evidence="1">The sequence shown here is derived from an EMBL/GenBank/DDBJ whole genome shotgun (WGS) entry which is preliminary data.</text>
</comment>
<dbReference type="InterPro" id="IPR032774">
    <property type="entry name" value="WG_beta_rep"/>
</dbReference>
<dbReference type="PANTHER" id="PTHR37841:SF1">
    <property type="entry name" value="DUF3298 DOMAIN-CONTAINING PROTEIN"/>
    <property type="match status" value="1"/>
</dbReference>
<organism evidence="1 2">
    <name type="scientific">Paenibacillus oenotherae</name>
    <dbReference type="NCBI Taxonomy" id="1435645"/>
    <lineage>
        <taxon>Bacteria</taxon>
        <taxon>Bacillati</taxon>
        <taxon>Bacillota</taxon>
        <taxon>Bacilli</taxon>
        <taxon>Bacillales</taxon>
        <taxon>Paenibacillaceae</taxon>
        <taxon>Paenibacillus</taxon>
    </lineage>
</organism>
<gene>
    <name evidence="1" type="ORF">K0T92_15075</name>
</gene>
<dbReference type="Proteomes" id="UP000812277">
    <property type="component" value="Unassembled WGS sequence"/>
</dbReference>
<name>A0ABS7D960_9BACL</name>
<evidence type="ECO:0000313" key="1">
    <source>
        <dbReference type="EMBL" id="MBW7476067.1"/>
    </source>
</evidence>